<dbReference type="InterPro" id="IPR036388">
    <property type="entry name" value="WH-like_DNA-bd_sf"/>
</dbReference>
<evidence type="ECO:0000256" key="4">
    <source>
        <dbReference type="ARBA" id="ARBA00023163"/>
    </source>
</evidence>
<evidence type="ECO:0000256" key="2">
    <source>
        <dbReference type="ARBA" id="ARBA00023015"/>
    </source>
</evidence>
<accession>A0AAW3JTP3</accession>
<sequence length="119" mass="13899">MGIKLYDSELKVMEILWKEGELTAGHIAKILKEEIGWNRNTTYTVIKKCIEKGAVERFEPKFRCRALISKKDAQEYETEELIDRMFEGSKKNFFAAMLSENSLTAEELEQLKDMVNQMK</sequence>
<reference evidence="5 6" key="1">
    <citation type="submission" date="2015-10" db="EMBL/GenBank/DDBJ databases">
        <title>Butyribacter intestini gen. nov., sp. nov., a butyric acid-producing bacterium of the family Lachnospiraceae isolated from the human faeces.</title>
        <authorList>
            <person name="Zou Y."/>
            <person name="Xue W."/>
            <person name="Luo G."/>
            <person name="Lv M."/>
        </authorList>
    </citation>
    <scope>NUCLEOTIDE SEQUENCE [LARGE SCALE GENOMIC DNA]</scope>
    <source>
        <strain evidence="5 6">TF01-11</strain>
    </source>
</reference>
<proteinExistence type="inferred from homology"/>
<gene>
    <name evidence="5" type="ORF">APZ18_12770</name>
</gene>
<dbReference type="GO" id="GO:0045892">
    <property type="term" value="P:negative regulation of DNA-templated transcription"/>
    <property type="evidence" value="ECO:0007669"/>
    <property type="project" value="InterPro"/>
</dbReference>
<evidence type="ECO:0000256" key="3">
    <source>
        <dbReference type="ARBA" id="ARBA00023125"/>
    </source>
</evidence>
<dbReference type="Proteomes" id="UP000050833">
    <property type="component" value="Unassembled WGS sequence"/>
</dbReference>
<dbReference type="GO" id="GO:0003677">
    <property type="term" value="F:DNA binding"/>
    <property type="evidence" value="ECO:0007669"/>
    <property type="project" value="UniProtKB-KW"/>
</dbReference>
<protein>
    <submittedName>
        <fullName evidence="5">BlaI family transcriptional regulator</fullName>
    </submittedName>
</protein>
<keyword evidence="6" id="KW-1185">Reference proteome</keyword>
<dbReference type="Pfam" id="PF03965">
    <property type="entry name" value="Penicillinase_R"/>
    <property type="match status" value="1"/>
</dbReference>
<dbReference type="AlphaFoldDB" id="A0AAW3JTP3"/>
<dbReference type="PIRSF" id="PIRSF019455">
    <property type="entry name" value="CopR_AtkY"/>
    <property type="match status" value="1"/>
</dbReference>
<dbReference type="InterPro" id="IPR036390">
    <property type="entry name" value="WH_DNA-bd_sf"/>
</dbReference>
<comment type="caution">
    <text evidence="5">The sequence shown here is derived from an EMBL/GenBank/DDBJ whole genome shotgun (WGS) entry which is preliminary data.</text>
</comment>
<comment type="similarity">
    <text evidence="1">Belongs to the BlaI transcriptional regulatory family.</text>
</comment>
<dbReference type="RefSeq" id="WP_022013397.1">
    <property type="nucleotide sequence ID" value="NZ_DBGBRS010000168.1"/>
</dbReference>
<evidence type="ECO:0000313" key="6">
    <source>
        <dbReference type="Proteomes" id="UP000050833"/>
    </source>
</evidence>
<keyword evidence="2" id="KW-0805">Transcription regulation</keyword>
<organism evidence="5 6">
    <name type="scientific">Butyribacter intestini</name>
    <dbReference type="NCBI Taxonomy" id="1703332"/>
    <lineage>
        <taxon>Bacteria</taxon>
        <taxon>Bacillati</taxon>
        <taxon>Bacillota</taxon>
        <taxon>Clostridia</taxon>
        <taxon>Lachnospirales</taxon>
        <taxon>Lachnospiraceae</taxon>
        <taxon>Butyribacter</taxon>
    </lineage>
</organism>
<keyword evidence="4" id="KW-0804">Transcription</keyword>
<dbReference type="Gene3D" id="1.10.4040.10">
    <property type="entry name" value="Penicillinase repressor domain"/>
    <property type="match status" value="1"/>
</dbReference>
<dbReference type="Gene3D" id="1.10.10.10">
    <property type="entry name" value="Winged helix-like DNA-binding domain superfamily/Winged helix DNA-binding domain"/>
    <property type="match status" value="1"/>
</dbReference>
<dbReference type="InterPro" id="IPR005650">
    <property type="entry name" value="BlaI_family"/>
</dbReference>
<evidence type="ECO:0000313" key="5">
    <source>
        <dbReference type="EMBL" id="KQC85539.1"/>
    </source>
</evidence>
<evidence type="ECO:0000256" key="1">
    <source>
        <dbReference type="ARBA" id="ARBA00011046"/>
    </source>
</evidence>
<dbReference type="EMBL" id="LLKB01000005">
    <property type="protein sequence ID" value="KQC85539.1"/>
    <property type="molecule type" value="Genomic_DNA"/>
</dbReference>
<keyword evidence="3" id="KW-0238">DNA-binding</keyword>
<dbReference type="SUPFAM" id="SSF46785">
    <property type="entry name" value="Winged helix' DNA-binding domain"/>
    <property type="match status" value="1"/>
</dbReference>
<name>A0AAW3JTP3_9FIRM</name>